<proteinExistence type="inferred from homology"/>
<dbReference type="SMART" id="SM01375">
    <property type="entry name" value="Dynein_light"/>
    <property type="match status" value="1"/>
</dbReference>
<dbReference type="FunFam" id="3.30.740.10:FF:000011">
    <property type="entry name" value="Dynein light chain"/>
    <property type="match status" value="1"/>
</dbReference>
<dbReference type="InterPro" id="IPR001372">
    <property type="entry name" value="Dynein_light_chain_typ-1/2"/>
</dbReference>
<dbReference type="EMBL" id="JAFJZO010000019">
    <property type="protein sequence ID" value="KAG5507060.1"/>
    <property type="molecule type" value="Genomic_DNA"/>
</dbReference>
<dbReference type="KEGG" id="phet:94291837"/>
<dbReference type="PANTHER" id="PTHR11886:SF36">
    <property type="entry name" value="DYNEIN LIGHT CHAIN"/>
    <property type="match status" value="1"/>
</dbReference>
<dbReference type="GO" id="GO:0007017">
    <property type="term" value="P:microtubule-based process"/>
    <property type="evidence" value="ECO:0007669"/>
    <property type="project" value="InterPro"/>
</dbReference>
<dbReference type="Pfam" id="PF01221">
    <property type="entry name" value="Dynein_light"/>
    <property type="match status" value="1"/>
</dbReference>
<comment type="subcellular location">
    <subcellularLocation>
        <location evidence="1">Cytoplasm</location>
        <location evidence="1">Cytoskeleton</location>
    </subcellularLocation>
</comment>
<keyword evidence="1" id="KW-0493">Microtubule</keyword>
<comment type="caution">
    <text evidence="2">The sequence shown here is derived from an EMBL/GenBank/DDBJ whole genome shotgun (WGS) entry which is preliminary data.</text>
</comment>
<dbReference type="Gene3D" id="3.30.740.10">
    <property type="entry name" value="Protein Inhibitor Of Neuronal Nitric Oxide Synthase"/>
    <property type="match status" value="1"/>
</dbReference>
<dbReference type="GO" id="GO:0045505">
    <property type="term" value="F:dynein intermediate chain binding"/>
    <property type="evidence" value="ECO:0007669"/>
    <property type="project" value="TreeGrafter"/>
</dbReference>
<dbReference type="PANTHER" id="PTHR11886">
    <property type="entry name" value="DYNEIN LIGHT CHAIN"/>
    <property type="match status" value="1"/>
</dbReference>
<dbReference type="GO" id="GO:0005874">
    <property type="term" value="C:microtubule"/>
    <property type="evidence" value="ECO:0007669"/>
    <property type="project" value="UniProtKB-KW"/>
</dbReference>
<protein>
    <recommendedName>
        <fullName evidence="1">Dynein light chain</fullName>
    </recommendedName>
</protein>
<dbReference type="GO" id="GO:0005868">
    <property type="term" value="C:cytoplasmic dynein complex"/>
    <property type="evidence" value="ECO:0007669"/>
    <property type="project" value="TreeGrafter"/>
</dbReference>
<dbReference type="OrthoDB" id="10033309at2759"/>
<gene>
    <name evidence="2" type="ORF">JKF63_05806</name>
</gene>
<dbReference type="GeneID" id="94291837"/>
<evidence type="ECO:0000256" key="1">
    <source>
        <dbReference type="RuleBase" id="RU365010"/>
    </source>
</evidence>
<dbReference type="SUPFAM" id="SSF54648">
    <property type="entry name" value="DLC"/>
    <property type="match status" value="1"/>
</dbReference>
<name>A0A836IL85_9TRYP</name>
<keyword evidence="3" id="KW-1185">Reference proteome</keyword>
<keyword evidence="1" id="KW-0243">Dynein</keyword>
<sequence>MSGTKVLVKESAMPMDMQQDCADCAAHALFTLKLHEQNEVAYFIKKELDEKYGGQWHCVVGHSFGSCVGHDGAFFIYFEINGIFFSMWRMDKTLAVKEVAIDSAGRVVRAAA</sequence>
<dbReference type="Proteomes" id="UP000674318">
    <property type="component" value="Unassembled WGS sequence"/>
</dbReference>
<organism evidence="2 3">
    <name type="scientific">Porcisia hertigi</name>
    <dbReference type="NCBI Taxonomy" id="2761500"/>
    <lineage>
        <taxon>Eukaryota</taxon>
        <taxon>Discoba</taxon>
        <taxon>Euglenozoa</taxon>
        <taxon>Kinetoplastea</taxon>
        <taxon>Metakinetoplastina</taxon>
        <taxon>Trypanosomatida</taxon>
        <taxon>Trypanosomatidae</taxon>
        <taxon>Leishmaniinae</taxon>
        <taxon>Porcisia</taxon>
    </lineage>
</organism>
<dbReference type="AlphaFoldDB" id="A0A836IL85"/>
<keyword evidence="1" id="KW-0505">Motor protein</keyword>
<comment type="similarity">
    <text evidence="1">Belongs to the dynein light chain family.</text>
</comment>
<keyword evidence="1" id="KW-0206">Cytoskeleton</keyword>
<dbReference type="RefSeq" id="XP_067757786.1">
    <property type="nucleotide sequence ID" value="XM_067901760.1"/>
</dbReference>
<keyword evidence="1" id="KW-0963">Cytoplasm</keyword>
<accession>A0A836IL85</accession>
<evidence type="ECO:0000313" key="3">
    <source>
        <dbReference type="Proteomes" id="UP000674318"/>
    </source>
</evidence>
<reference evidence="2 3" key="1">
    <citation type="submission" date="2021-02" db="EMBL/GenBank/DDBJ databases">
        <title>Porcisia hertigi Genome sequencing and assembly.</title>
        <authorList>
            <person name="Almutairi H."/>
            <person name="Gatherer D."/>
        </authorList>
    </citation>
    <scope>NUCLEOTIDE SEQUENCE [LARGE SCALE GENOMIC DNA]</scope>
    <source>
        <strain evidence="2 3">C119</strain>
    </source>
</reference>
<dbReference type="InterPro" id="IPR037177">
    <property type="entry name" value="DLC_sf"/>
</dbReference>
<evidence type="ECO:0000313" key="2">
    <source>
        <dbReference type="EMBL" id="KAG5507060.1"/>
    </source>
</evidence>